<dbReference type="RefSeq" id="WP_148577470.1">
    <property type="nucleotide sequence ID" value="NZ_SDKK01000002.1"/>
</dbReference>
<dbReference type="AlphaFoldDB" id="A0A6C2D603"/>
<keyword evidence="1" id="KW-0732">Signal</keyword>
<proteinExistence type="predicted"/>
<gene>
    <name evidence="2" type="ORF">ETQ85_02065</name>
</gene>
<protein>
    <submittedName>
        <fullName evidence="2">PEP-CTERM sorting domain-containing protein</fullName>
    </submittedName>
</protein>
<feature type="signal peptide" evidence="1">
    <location>
        <begin position="1"/>
        <end position="29"/>
    </location>
</feature>
<name>A0A6C2D603_9RHOO</name>
<sequence length="269" mass="27570">MFPSSFARRLAPTLLALLCLAALPSLARATVVASTIKGSDSIWLAGRTDLLIPDASQPWPGGMVRHAGPTPEEIKETLPPGFAVTAGSVIRVLDPASGGISFFNGFGGTTYGPEGNGVPGSSSISAFGGLSGYLGTQGALVGVFLSDGVPVSNPPATLDFTNAGLGINFLTLAPELQQVFYIGNGVTSGGVFQEFIAPAGATRVFFGISDSFNFNGAPGAFDDNDGAYQIRVGINEDPGNPITNPVPEPSGLLLLAAGMGLLWRSRRSI</sequence>
<evidence type="ECO:0000256" key="1">
    <source>
        <dbReference type="SAM" id="SignalP"/>
    </source>
</evidence>
<accession>A0A6C2D603</accession>
<evidence type="ECO:0000313" key="2">
    <source>
        <dbReference type="EMBL" id="TYC61476.1"/>
    </source>
</evidence>
<comment type="caution">
    <text evidence="2">The sequence shown here is derived from an EMBL/GenBank/DDBJ whole genome shotgun (WGS) entry which is preliminary data.</text>
</comment>
<evidence type="ECO:0000313" key="3">
    <source>
        <dbReference type="Proteomes" id="UP000389128"/>
    </source>
</evidence>
<reference evidence="2 3" key="1">
    <citation type="submission" date="2019-01" db="EMBL/GenBank/DDBJ databases">
        <title>Zoogloea oleivorans genome sequencing and assembly.</title>
        <authorList>
            <person name="Tancsics A."/>
            <person name="Farkas M."/>
            <person name="Kriszt B."/>
            <person name="Maroti G."/>
            <person name="Horvath B."/>
        </authorList>
    </citation>
    <scope>NUCLEOTIDE SEQUENCE [LARGE SCALE GENOMIC DNA]</scope>
    <source>
        <strain evidence="2 3">Buc</strain>
    </source>
</reference>
<dbReference type="OrthoDB" id="7069018at2"/>
<organism evidence="2 3">
    <name type="scientific">Zoogloea oleivorans</name>
    <dbReference type="NCBI Taxonomy" id="1552750"/>
    <lineage>
        <taxon>Bacteria</taxon>
        <taxon>Pseudomonadati</taxon>
        <taxon>Pseudomonadota</taxon>
        <taxon>Betaproteobacteria</taxon>
        <taxon>Rhodocyclales</taxon>
        <taxon>Zoogloeaceae</taxon>
        <taxon>Zoogloea</taxon>
    </lineage>
</organism>
<feature type="chain" id="PRO_5025550377" evidence="1">
    <location>
        <begin position="30"/>
        <end position="269"/>
    </location>
</feature>
<dbReference type="Proteomes" id="UP000389128">
    <property type="component" value="Unassembled WGS sequence"/>
</dbReference>
<keyword evidence="3" id="KW-1185">Reference proteome</keyword>
<dbReference type="NCBIfam" id="TIGR02595">
    <property type="entry name" value="PEP_CTERM"/>
    <property type="match status" value="1"/>
</dbReference>
<dbReference type="InterPro" id="IPR013424">
    <property type="entry name" value="Ice-binding_C"/>
</dbReference>
<dbReference type="EMBL" id="SDKK01000002">
    <property type="protein sequence ID" value="TYC61476.1"/>
    <property type="molecule type" value="Genomic_DNA"/>
</dbReference>